<dbReference type="EMBL" id="JASBWT010000057">
    <property type="protein sequence ID" value="KAJ9091284.1"/>
    <property type="molecule type" value="Genomic_DNA"/>
</dbReference>
<evidence type="ECO:0000313" key="1">
    <source>
        <dbReference type="EMBL" id="KAJ9091284.1"/>
    </source>
</evidence>
<protein>
    <submittedName>
        <fullName evidence="1">Uncharacterized protein</fullName>
    </submittedName>
</protein>
<organism evidence="1 2">
    <name type="scientific">Naganishia friedmannii</name>
    <dbReference type="NCBI Taxonomy" id="89922"/>
    <lineage>
        <taxon>Eukaryota</taxon>
        <taxon>Fungi</taxon>
        <taxon>Dikarya</taxon>
        <taxon>Basidiomycota</taxon>
        <taxon>Agaricomycotina</taxon>
        <taxon>Tremellomycetes</taxon>
        <taxon>Filobasidiales</taxon>
        <taxon>Filobasidiaceae</taxon>
        <taxon>Naganishia</taxon>
    </lineage>
</organism>
<evidence type="ECO:0000313" key="2">
    <source>
        <dbReference type="Proteomes" id="UP001227268"/>
    </source>
</evidence>
<proteinExistence type="predicted"/>
<sequence length="354" mass="40433">MSTSALQRQSVSQKRTMAVENPTGMQILQWISHIAGYRIFKMSAGKQHRHSQQTSSSGKQLVLLSVRDWDTLCIAAQFSNSLALFLPLDESVPLLEQQLGYRMDVVKPLNTGIPAVGQKAVFFRYNTTRLVLAFEATKPKEMIMNAWSHGKDKKWNSVPYARYRDGRQVHSFYLDMWLGMRKATLEALTDNILEVEHSDQVPSSFIVSGHSMGGGISTLAIIDIIEHLRTSFGSLSTQPRPWALDEKLGSFIRHITFAEFAASGQAYNEHLNEYYARYAILGIDLVHPFDFTTRLHLPFFRAWRGHRYVLPSASVKPFEKEYAAGRHDMPGYLRSVEWLRDNPRELVSLYDYGR</sequence>
<name>A0ACC2UW23_9TREE</name>
<comment type="caution">
    <text evidence="1">The sequence shown here is derived from an EMBL/GenBank/DDBJ whole genome shotgun (WGS) entry which is preliminary data.</text>
</comment>
<dbReference type="Proteomes" id="UP001227268">
    <property type="component" value="Unassembled WGS sequence"/>
</dbReference>
<keyword evidence="2" id="KW-1185">Reference proteome</keyword>
<gene>
    <name evidence="1" type="ORF">QFC21_007273</name>
</gene>
<reference evidence="1" key="1">
    <citation type="submission" date="2023-04" db="EMBL/GenBank/DDBJ databases">
        <title>Draft Genome sequencing of Naganishia species isolated from polar environments using Oxford Nanopore Technology.</title>
        <authorList>
            <person name="Leo P."/>
            <person name="Venkateswaran K."/>
        </authorList>
    </citation>
    <scope>NUCLEOTIDE SEQUENCE</scope>
    <source>
        <strain evidence="1">MNA-CCFEE 5423</strain>
    </source>
</reference>
<accession>A0ACC2UW23</accession>